<evidence type="ECO:0000313" key="2">
    <source>
        <dbReference type="Proteomes" id="UP001234297"/>
    </source>
</evidence>
<dbReference type="EMBL" id="CM056820">
    <property type="protein sequence ID" value="KAJ8615246.1"/>
    <property type="molecule type" value="Genomic_DNA"/>
</dbReference>
<keyword evidence="2" id="KW-1185">Reference proteome</keyword>
<proteinExistence type="predicted"/>
<reference evidence="1 2" key="1">
    <citation type="journal article" date="2022" name="Hortic Res">
        <title>A haplotype resolved chromosomal level avocado genome allows analysis of novel avocado genes.</title>
        <authorList>
            <person name="Nath O."/>
            <person name="Fletcher S.J."/>
            <person name="Hayward A."/>
            <person name="Shaw L.M."/>
            <person name="Masouleh A.K."/>
            <person name="Furtado A."/>
            <person name="Henry R.J."/>
            <person name="Mitter N."/>
        </authorList>
    </citation>
    <scope>NUCLEOTIDE SEQUENCE [LARGE SCALE GENOMIC DNA]</scope>
    <source>
        <strain evidence="2">cv. Hass</strain>
    </source>
</reference>
<comment type="caution">
    <text evidence="1">The sequence shown here is derived from an EMBL/GenBank/DDBJ whole genome shotgun (WGS) entry which is preliminary data.</text>
</comment>
<evidence type="ECO:0000313" key="1">
    <source>
        <dbReference type="EMBL" id="KAJ8615246.1"/>
    </source>
</evidence>
<gene>
    <name evidence="1" type="ORF">MRB53_034618</name>
</gene>
<organism evidence="1 2">
    <name type="scientific">Persea americana</name>
    <name type="common">Avocado</name>
    <dbReference type="NCBI Taxonomy" id="3435"/>
    <lineage>
        <taxon>Eukaryota</taxon>
        <taxon>Viridiplantae</taxon>
        <taxon>Streptophyta</taxon>
        <taxon>Embryophyta</taxon>
        <taxon>Tracheophyta</taxon>
        <taxon>Spermatophyta</taxon>
        <taxon>Magnoliopsida</taxon>
        <taxon>Magnoliidae</taxon>
        <taxon>Laurales</taxon>
        <taxon>Lauraceae</taxon>
        <taxon>Persea</taxon>
    </lineage>
</organism>
<accession>A0ACC2K2E4</accession>
<sequence>MCSVLQKHVFAYPPVFPVGIDDLLPGPPARVFPTKFFPIPPLQIFTLDTWKNHMIIVLYLYGSMGGFGIGGGIGGGACLWAEHSLDFQDFREGVPPGSHFDPIGPPNVPGFEPERFIRSLS</sequence>
<name>A0ACC2K2E4_PERAE</name>
<dbReference type="Proteomes" id="UP001234297">
    <property type="component" value="Chromosome 12"/>
</dbReference>
<protein>
    <submittedName>
        <fullName evidence="1">Uncharacterized protein</fullName>
    </submittedName>
</protein>